<sequence>MRNADIYTGQIENQISDFDDDIIGFFSREMDNTTFVQIFPDKLKHLVEFLMENRCLDVTQVLGGLRYAWKISTWGSRISLFSGGLHSLVNSLIRERNKNVRNSDMEALYNERAQVVRNELFFWVIAACENSRRAQTPDITPLIQKLIRAKLPENSEISLAILKSIEIALPHINHLYQANRHLRPEGMF</sequence>
<evidence type="ECO:0000313" key="1">
    <source>
        <dbReference type="EMBL" id="KII75007.1"/>
    </source>
</evidence>
<dbReference type="EMBL" id="JWZT01000078">
    <property type="protein sequence ID" value="KII75007.1"/>
    <property type="molecule type" value="Genomic_DNA"/>
</dbReference>
<keyword evidence="2" id="KW-1185">Reference proteome</keyword>
<accession>A0A0C2NLU8</accession>
<gene>
    <name evidence="1" type="ORF">RF11_14479</name>
</gene>
<dbReference type="AlphaFoldDB" id="A0A0C2NLU8"/>
<organism evidence="1 2">
    <name type="scientific">Thelohanellus kitauei</name>
    <name type="common">Myxosporean</name>
    <dbReference type="NCBI Taxonomy" id="669202"/>
    <lineage>
        <taxon>Eukaryota</taxon>
        <taxon>Metazoa</taxon>
        <taxon>Cnidaria</taxon>
        <taxon>Myxozoa</taxon>
        <taxon>Myxosporea</taxon>
        <taxon>Bivalvulida</taxon>
        <taxon>Platysporina</taxon>
        <taxon>Myxobolidae</taxon>
        <taxon>Thelohanellus</taxon>
    </lineage>
</organism>
<name>A0A0C2NLU8_THEKT</name>
<evidence type="ECO:0000313" key="2">
    <source>
        <dbReference type="Proteomes" id="UP000031668"/>
    </source>
</evidence>
<protein>
    <submittedName>
        <fullName evidence="1">Uncharacterized protein</fullName>
    </submittedName>
</protein>
<dbReference type="Proteomes" id="UP000031668">
    <property type="component" value="Unassembled WGS sequence"/>
</dbReference>
<comment type="caution">
    <text evidence="1">The sequence shown here is derived from an EMBL/GenBank/DDBJ whole genome shotgun (WGS) entry which is preliminary data.</text>
</comment>
<reference evidence="1 2" key="1">
    <citation type="journal article" date="2014" name="Genome Biol. Evol.">
        <title>The genome of the myxosporean Thelohanellus kitauei shows adaptations to nutrient acquisition within its fish host.</title>
        <authorList>
            <person name="Yang Y."/>
            <person name="Xiong J."/>
            <person name="Zhou Z."/>
            <person name="Huo F."/>
            <person name="Miao W."/>
            <person name="Ran C."/>
            <person name="Liu Y."/>
            <person name="Zhang J."/>
            <person name="Feng J."/>
            <person name="Wang M."/>
            <person name="Wang M."/>
            <person name="Wang L."/>
            <person name="Yao B."/>
        </authorList>
    </citation>
    <scope>NUCLEOTIDE SEQUENCE [LARGE SCALE GENOMIC DNA]</scope>
    <source>
        <strain evidence="1">Wuqing</strain>
    </source>
</reference>
<proteinExistence type="predicted"/>